<gene>
    <name evidence="8" type="ORF">PNAL_LOCUS4674</name>
</gene>
<evidence type="ECO:0000256" key="6">
    <source>
        <dbReference type="SAM" id="MobiDB-lite"/>
    </source>
</evidence>
<keyword evidence="2" id="KW-0597">Phosphoprotein</keyword>
<evidence type="ECO:0000256" key="3">
    <source>
        <dbReference type="ARBA" id="ARBA00022670"/>
    </source>
</evidence>
<dbReference type="PANTHER" id="PTHR46896:SF3">
    <property type="entry name" value="FI06413P-RELATED"/>
    <property type="match status" value="1"/>
</dbReference>
<dbReference type="EMBL" id="CAJVNV010000188">
    <property type="protein sequence ID" value="CAG8100312.1"/>
    <property type="molecule type" value="Genomic_DNA"/>
</dbReference>
<comment type="similarity">
    <text evidence="1">Belongs to the peptidase C48 family.</text>
</comment>
<protein>
    <recommendedName>
        <fullName evidence="7">Ubiquitin-like protease family profile domain-containing protein</fullName>
    </recommendedName>
</protein>
<evidence type="ECO:0000256" key="4">
    <source>
        <dbReference type="ARBA" id="ARBA00022786"/>
    </source>
</evidence>
<feature type="compositionally biased region" description="Pro residues" evidence="6">
    <location>
        <begin position="32"/>
        <end position="41"/>
    </location>
</feature>
<feature type="compositionally biased region" description="Basic and acidic residues" evidence="6">
    <location>
        <begin position="190"/>
        <end position="199"/>
    </location>
</feature>
<dbReference type="Proteomes" id="UP001153461">
    <property type="component" value="Unassembled WGS sequence"/>
</dbReference>
<feature type="compositionally biased region" description="Basic and acidic residues" evidence="6">
    <location>
        <begin position="1164"/>
        <end position="1175"/>
    </location>
</feature>
<dbReference type="PROSITE" id="PS50600">
    <property type="entry name" value="ULP_PROTEASE"/>
    <property type="match status" value="1"/>
</dbReference>
<dbReference type="GO" id="GO:0070139">
    <property type="term" value="F:SUMO-specific endopeptidase activity"/>
    <property type="evidence" value="ECO:0007669"/>
    <property type="project" value="TreeGrafter"/>
</dbReference>
<dbReference type="Gene3D" id="3.40.395.10">
    <property type="entry name" value="Adenoviral Proteinase, Chain A"/>
    <property type="match status" value="1"/>
</dbReference>
<evidence type="ECO:0000256" key="5">
    <source>
        <dbReference type="ARBA" id="ARBA00022801"/>
    </source>
</evidence>
<evidence type="ECO:0000256" key="1">
    <source>
        <dbReference type="ARBA" id="ARBA00005234"/>
    </source>
</evidence>
<dbReference type="InterPro" id="IPR003653">
    <property type="entry name" value="Peptidase_C48_C"/>
</dbReference>
<comment type="caution">
    <text evidence="8">The sequence shown here is derived from an EMBL/GenBank/DDBJ whole genome shotgun (WGS) entry which is preliminary data.</text>
</comment>
<feature type="compositionally biased region" description="Polar residues" evidence="6">
    <location>
        <begin position="383"/>
        <end position="394"/>
    </location>
</feature>
<feature type="compositionally biased region" description="Polar residues" evidence="6">
    <location>
        <begin position="703"/>
        <end position="716"/>
    </location>
</feature>
<dbReference type="SUPFAM" id="SSF54001">
    <property type="entry name" value="Cysteine proteinases"/>
    <property type="match status" value="1"/>
</dbReference>
<dbReference type="GO" id="GO:0005634">
    <property type="term" value="C:nucleus"/>
    <property type="evidence" value="ECO:0007669"/>
    <property type="project" value="TreeGrafter"/>
</dbReference>
<dbReference type="PANTHER" id="PTHR46896">
    <property type="entry name" value="SENTRIN-SPECIFIC PROTEASE"/>
    <property type="match status" value="1"/>
</dbReference>
<dbReference type="Pfam" id="PF02902">
    <property type="entry name" value="Peptidase_C48"/>
    <property type="match status" value="1"/>
</dbReference>
<feature type="region of interest" description="Disordered" evidence="6">
    <location>
        <begin position="1162"/>
        <end position="1271"/>
    </location>
</feature>
<dbReference type="AlphaFoldDB" id="A0A9W4MV86"/>
<accession>A0A9W4MV86</accession>
<evidence type="ECO:0000313" key="8">
    <source>
        <dbReference type="EMBL" id="CAG8100312.1"/>
    </source>
</evidence>
<feature type="region of interest" description="Disordered" evidence="6">
    <location>
        <begin position="14"/>
        <end position="53"/>
    </location>
</feature>
<proteinExistence type="inferred from homology"/>
<feature type="compositionally biased region" description="Basic and acidic residues" evidence="6">
    <location>
        <begin position="946"/>
        <end position="955"/>
    </location>
</feature>
<feature type="compositionally biased region" description="Basic and acidic residues" evidence="6">
    <location>
        <begin position="297"/>
        <end position="309"/>
    </location>
</feature>
<evidence type="ECO:0000313" key="9">
    <source>
        <dbReference type="Proteomes" id="UP001153461"/>
    </source>
</evidence>
<evidence type="ECO:0000256" key="2">
    <source>
        <dbReference type="ARBA" id="ARBA00022553"/>
    </source>
</evidence>
<organism evidence="8 9">
    <name type="scientific">Penicillium nalgiovense</name>
    <dbReference type="NCBI Taxonomy" id="60175"/>
    <lineage>
        <taxon>Eukaryota</taxon>
        <taxon>Fungi</taxon>
        <taxon>Dikarya</taxon>
        <taxon>Ascomycota</taxon>
        <taxon>Pezizomycotina</taxon>
        <taxon>Eurotiomycetes</taxon>
        <taxon>Eurotiomycetidae</taxon>
        <taxon>Eurotiales</taxon>
        <taxon>Aspergillaceae</taxon>
        <taxon>Penicillium</taxon>
    </lineage>
</organism>
<keyword evidence="4" id="KW-0833">Ubl conjugation pathway</keyword>
<feature type="domain" description="Ubiquitin-like protease family profile" evidence="7">
    <location>
        <begin position="788"/>
        <end position="1082"/>
    </location>
</feature>
<feature type="compositionally biased region" description="Basic residues" evidence="6">
    <location>
        <begin position="1257"/>
        <end position="1271"/>
    </location>
</feature>
<dbReference type="GO" id="GO:0016926">
    <property type="term" value="P:protein desumoylation"/>
    <property type="evidence" value="ECO:0007669"/>
    <property type="project" value="TreeGrafter"/>
</dbReference>
<feature type="region of interest" description="Disordered" evidence="6">
    <location>
        <begin position="642"/>
        <end position="758"/>
    </location>
</feature>
<dbReference type="GO" id="GO:0005737">
    <property type="term" value="C:cytoplasm"/>
    <property type="evidence" value="ECO:0007669"/>
    <property type="project" value="TreeGrafter"/>
</dbReference>
<feature type="region of interest" description="Disordered" evidence="6">
    <location>
        <begin position="248"/>
        <end position="312"/>
    </location>
</feature>
<feature type="region of interest" description="Disordered" evidence="6">
    <location>
        <begin position="362"/>
        <end position="511"/>
    </location>
</feature>
<dbReference type="InterPro" id="IPR051947">
    <property type="entry name" value="Sentrin-specific_protease"/>
</dbReference>
<dbReference type="OrthoDB" id="329835at2759"/>
<feature type="region of interest" description="Disordered" evidence="6">
    <location>
        <begin position="173"/>
        <end position="199"/>
    </location>
</feature>
<feature type="compositionally biased region" description="Low complexity" evidence="6">
    <location>
        <begin position="984"/>
        <end position="995"/>
    </location>
</feature>
<sequence>MPVFKNLVELFSNLSPRRQRENENQRSAQRARPPPSTPPRSRPAGSGRNPFTLVPEETDLTETTSSQDAGITPLPTVCIFPDLYARPADICFWRSIFPFDNSTLHNSLASGTCLSAPPVLSFYVDTFSSPTGSSTADEPLHTSYSHPFLSPNTRLDMSHRNPHPFPAGRPMLIPSLIPRPGGLSQMLNKDQQKDSQNRQDEARLFGARYHDSNAVRIRPGESLHPRNKKPGVNATFYLHDYGLPSDNRSQSSFAFSPRDKISQNQNARTNGPVRSYGEPNQQSLRRRSSQFEDEFGELDRPTKMRRQSETSETIDLTAPAISAMDRLEQGRTPSVYYPNPTHRNRRESFRDAENGVQVVQSSIRPRHGQFSSTDSRDERFTETAAQQRRYQARSTDPGLSHVNGRSNHTTDAVVIGSIDVGPKKAGRNRSAAPSTNYHRPINGRESPDELQGDITTHQARRSLSEKQPQTSRPPKPGMHTETSTRKRSPSDTRSPDLSPPPPITKKTKVSQKNSEKKQLLCYFRIGIFGKSCLAEEFVPIYVNKEGLVLREDALGQGNTISILFRNIHQIVVGEKPSRKVRIKTFQGSVQAGDLLDIEFWTTEAKMNFLGLLELSRELRISKDTKWMDKTFLKYAKQFPQENNRPAKRVLDDSVEDPDPAHSPPSRRPKLSKSLRDDHGEVNNVDSLEIEYTAQEKGRHGNGNVDSRTSAKEQQNLRPHDTDIGVGVRPTVNPGRETRSSTRRVASEPDVSSGGITYEANPNPLLGDDYFRQTWKKPLVYPRNGKKKAEVTLCDRERLLRDDYLNDNLIALYMRFLQDHLERTNKEAAKRIYFFNTYFFATLTNTPRGVRGINYGGVEKWTRNVDLFSYDYIVVPINENAHWYLAIICNLPSLSLGSADAVEPVQTPALQKELSNASESEVQAIEETPEPEPRSKSETNASNKASQSREIRKESEARGDIAYLQIDGAGESSLPPPNLSKFAAQKLAQDQAAASQPTNKSKKKRTGLKLDPNQTTIITLDSLDTSRSEAIKSLREYVCCEAESKRGVELNPSNVKGMRARGILIQPNSWDCGLYLLAYLEKFVQSPDWFITKVLQRTMDCNDDWPPLGSGLLRYRFGKFLDDLYEEQRQADEPVMATKRPVSFLLGPPLPCQEEIANFDVVPESQHDTDPSKDPTKTSNSKSEYSSEDSAADQMHLLPTEHPLKSHPSKPHKASSNSPADARSHYDHVRPPKQEPIIQVHGSQEEPEVPGTPSPARKERKKQSPRGPWRKR</sequence>
<feature type="compositionally biased region" description="Polar residues" evidence="6">
    <location>
        <begin position="362"/>
        <end position="373"/>
    </location>
</feature>
<reference evidence="8" key="1">
    <citation type="submission" date="2021-07" db="EMBL/GenBank/DDBJ databases">
        <authorList>
            <person name="Branca A.L. A."/>
        </authorList>
    </citation>
    <scope>NUCLEOTIDE SEQUENCE</scope>
</reference>
<keyword evidence="5" id="KW-0378">Hydrolase</keyword>
<feature type="compositionally biased region" description="Basic and acidic residues" evidence="6">
    <location>
        <begin position="1221"/>
        <end position="1232"/>
    </location>
</feature>
<evidence type="ECO:0000259" key="7">
    <source>
        <dbReference type="PROSITE" id="PS50600"/>
    </source>
</evidence>
<feature type="region of interest" description="Disordered" evidence="6">
    <location>
        <begin position="984"/>
        <end position="1007"/>
    </location>
</feature>
<feature type="region of interest" description="Disordered" evidence="6">
    <location>
        <begin position="911"/>
        <end position="955"/>
    </location>
</feature>
<feature type="compositionally biased region" description="Basic and acidic residues" evidence="6">
    <location>
        <begin position="482"/>
        <end position="494"/>
    </location>
</feature>
<dbReference type="InterPro" id="IPR038765">
    <property type="entry name" value="Papain-like_cys_pep_sf"/>
</dbReference>
<keyword evidence="3" id="KW-0645">Protease</keyword>
<name>A0A9W4MV86_PENNA</name>
<dbReference type="GO" id="GO:0006508">
    <property type="term" value="P:proteolysis"/>
    <property type="evidence" value="ECO:0007669"/>
    <property type="project" value="UniProtKB-KW"/>
</dbReference>